<protein>
    <submittedName>
        <fullName evidence="1">Helix-turn-helix domain-containing protein</fullName>
    </submittedName>
</protein>
<dbReference type="KEGG" id="mend:L6E24_01810"/>
<organism evidence="1 2">
    <name type="scientific">Methanoplanus endosymbiosus</name>
    <dbReference type="NCBI Taxonomy" id="33865"/>
    <lineage>
        <taxon>Archaea</taxon>
        <taxon>Methanobacteriati</taxon>
        <taxon>Methanobacteriota</taxon>
        <taxon>Stenosarchaea group</taxon>
        <taxon>Methanomicrobia</taxon>
        <taxon>Methanomicrobiales</taxon>
        <taxon>Methanomicrobiaceae</taxon>
        <taxon>Methanoplanus</taxon>
    </lineage>
</organism>
<gene>
    <name evidence="1" type="ORF">L6E24_01810</name>
</gene>
<dbReference type="RefSeq" id="WP_257743034.1">
    <property type="nucleotide sequence ID" value="NZ_CP096115.1"/>
</dbReference>
<evidence type="ECO:0000313" key="2">
    <source>
        <dbReference type="Proteomes" id="UP001060368"/>
    </source>
</evidence>
<dbReference type="Pfam" id="PF13565">
    <property type="entry name" value="HTH_32"/>
    <property type="match status" value="1"/>
</dbReference>
<keyword evidence="2" id="KW-1185">Reference proteome</keyword>
<dbReference type="AlphaFoldDB" id="A0A9E7PN26"/>
<accession>A0A9E7PN26</accession>
<dbReference type="GeneID" id="74306391"/>
<dbReference type="Proteomes" id="UP001060368">
    <property type="component" value="Chromosome"/>
</dbReference>
<dbReference type="SUPFAM" id="SSF46689">
    <property type="entry name" value="Homeodomain-like"/>
    <property type="match status" value="1"/>
</dbReference>
<sequence length="155" mass="18119">MKAWIKKEKDGDTLKRLIFIKMRYSGLSVNKASGRVGASKSTGYNWQNAWNESGCDGLQRQYGDGRPSKLSDEQMEELYRLLGEREHWTVKEVVELVFQKFSVEYSASQITRILKYKLKLHYMKPYSTDYRRPEGAEVIQDKNATDEQKHGCWLL</sequence>
<dbReference type="EMBL" id="CP096115">
    <property type="protein sequence ID" value="UUX92890.1"/>
    <property type="molecule type" value="Genomic_DNA"/>
</dbReference>
<reference evidence="1" key="1">
    <citation type="submission" date="2022-04" db="EMBL/GenBank/DDBJ databases">
        <title>Complete genome of Methanoplanus endosymbiosus DSM 3599.</title>
        <authorList>
            <person name="Chen S.-C."/>
            <person name="You Y.-T."/>
            <person name="Zhou Y.-Z."/>
            <person name="Lai M.-C."/>
        </authorList>
    </citation>
    <scope>NUCLEOTIDE SEQUENCE</scope>
    <source>
        <strain evidence="1">DSM 3599</strain>
    </source>
</reference>
<dbReference type="InterPro" id="IPR009057">
    <property type="entry name" value="Homeodomain-like_sf"/>
</dbReference>
<evidence type="ECO:0000313" key="1">
    <source>
        <dbReference type="EMBL" id="UUX92890.1"/>
    </source>
</evidence>
<proteinExistence type="predicted"/>
<name>A0A9E7PN26_9EURY</name>